<comment type="caution">
    <text evidence="13">The sequence shown here is derived from an EMBL/GenBank/DDBJ whole genome shotgun (WGS) entry which is preliminary data.</text>
</comment>
<evidence type="ECO:0000256" key="9">
    <source>
        <dbReference type="RuleBase" id="RU366005"/>
    </source>
</evidence>
<keyword evidence="9" id="KW-1133">Transmembrane helix</keyword>
<feature type="active site" evidence="7">
    <location>
        <position position="324"/>
    </location>
</feature>
<keyword evidence="5 9" id="KW-0482">Metalloprotease</keyword>
<comment type="cofactor">
    <cofactor evidence="8 9">
        <name>Zn(2+)</name>
        <dbReference type="ChEBI" id="CHEBI:29105"/>
    </cofactor>
    <text evidence="8 9">Binds 1 zinc ion per subunit.</text>
</comment>
<sequence length="463" mass="53948">MDPDLIFYGVLGFAWIEFLWEAYLSHRQRRVYATHTHLPAQLTSIMSAETFEKARSYALDKSRFGAVEGIFSQVLSTALMWFLAFKHVWSFSGDFLDKQGYKAEENEILRSIVLTVIFNVFNTIIGLPFSVYSTFVLEEKHGFNKQTVGFFIKDKIKSFIISQAIMIPLLAVVIKIIQEGGDYFFVYLWGFILVFTMFMMVIYPEFIAPLFDKYTPLPEGDLRHKIEELAASIDFPLYKLFVVEGSKRSTHSNAYFYGFFNFKRIVLFDTLLEASEREKLKSDEDKQKEKEEDANQNEEERKKKEEEKTKGCTTDEILAVLGHELGHWKLNHVLKNILISQVHIFLMFALFGYLFKYQPLYTAFGFPQQTPILMGLMIIMQYITAPYNALLNFLMTCLSRRFEFQADEFAQGLGKSKDLKTALVKLQNDNLSFPIFDKLYTAWHHSHPPLLERLEALEDKKQK</sequence>
<dbReference type="Pfam" id="PF16491">
    <property type="entry name" value="Peptidase_M48_N"/>
    <property type="match status" value="1"/>
</dbReference>
<feature type="domain" description="CAAX prenyl protease 1 N-terminal" evidence="12">
    <location>
        <begin position="28"/>
        <end position="213"/>
    </location>
</feature>
<keyword evidence="9" id="KW-0256">Endoplasmic reticulum</keyword>
<comment type="similarity">
    <text evidence="9">Belongs to the peptidase M48A family.</text>
</comment>
<dbReference type="InterPro" id="IPR001915">
    <property type="entry name" value="Peptidase_M48"/>
</dbReference>
<keyword evidence="14" id="KW-1185">Reference proteome</keyword>
<keyword evidence="2 8" id="KW-0479">Metal-binding</keyword>
<evidence type="ECO:0000259" key="11">
    <source>
        <dbReference type="Pfam" id="PF01435"/>
    </source>
</evidence>
<feature type="transmembrane region" description="Helical" evidence="9">
    <location>
        <begin position="6"/>
        <end position="24"/>
    </location>
</feature>
<feature type="transmembrane region" description="Helical" evidence="9">
    <location>
        <begin position="337"/>
        <end position="355"/>
    </location>
</feature>
<dbReference type="EC" id="3.4.24.84" evidence="9"/>
<organism evidence="13 14">
    <name type="scientific">Tigriopus californicus</name>
    <name type="common">Marine copepod</name>
    <dbReference type="NCBI Taxonomy" id="6832"/>
    <lineage>
        <taxon>Eukaryota</taxon>
        <taxon>Metazoa</taxon>
        <taxon>Ecdysozoa</taxon>
        <taxon>Arthropoda</taxon>
        <taxon>Crustacea</taxon>
        <taxon>Multicrustacea</taxon>
        <taxon>Hexanauplia</taxon>
        <taxon>Copepoda</taxon>
        <taxon>Harpacticoida</taxon>
        <taxon>Harpacticidae</taxon>
        <taxon>Tigriopus</taxon>
    </lineage>
</organism>
<reference evidence="13 14" key="1">
    <citation type="journal article" date="2018" name="Nat. Ecol. Evol.">
        <title>Genomic signatures of mitonuclear coevolution across populations of Tigriopus californicus.</title>
        <authorList>
            <person name="Barreto F.S."/>
            <person name="Watson E.T."/>
            <person name="Lima T.G."/>
            <person name="Willett C.S."/>
            <person name="Edmands S."/>
            <person name="Li W."/>
            <person name="Burton R.S."/>
        </authorList>
    </citation>
    <scope>NUCLEOTIDE SEQUENCE [LARGE SCALE GENOMIC DNA]</scope>
    <source>
        <strain evidence="13 14">San Diego</strain>
    </source>
</reference>
<dbReference type="GO" id="GO:0005789">
    <property type="term" value="C:endoplasmic reticulum membrane"/>
    <property type="evidence" value="ECO:0007669"/>
    <property type="project" value="UniProtKB-SubCell"/>
</dbReference>
<evidence type="ECO:0000256" key="1">
    <source>
        <dbReference type="ARBA" id="ARBA00022670"/>
    </source>
</evidence>
<name>A0A553P4P9_TIGCA</name>
<dbReference type="InterPro" id="IPR027057">
    <property type="entry name" value="CAXX_Prtase_1"/>
</dbReference>
<feature type="transmembrane region" description="Helical" evidence="9">
    <location>
        <begin position="109"/>
        <end position="137"/>
    </location>
</feature>
<accession>A0A553P4P9</accession>
<dbReference type="Gene3D" id="3.30.2010.10">
    <property type="entry name" value="Metalloproteases ('zincins'), catalytic domain"/>
    <property type="match status" value="1"/>
</dbReference>
<dbReference type="AlphaFoldDB" id="A0A553P4P9"/>
<evidence type="ECO:0000313" key="14">
    <source>
        <dbReference type="Proteomes" id="UP000318571"/>
    </source>
</evidence>
<feature type="active site" description="Proton donor" evidence="7">
    <location>
        <position position="407"/>
    </location>
</feature>
<feature type="domain" description="Peptidase M48" evidence="11">
    <location>
        <begin position="217"/>
        <end position="459"/>
    </location>
</feature>
<keyword evidence="1 9" id="KW-0645">Protease</keyword>
<evidence type="ECO:0000256" key="2">
    <source>
        <dbReference type="ARBA" id="ARBA00022723"/>
    </source>
</evidence>
<feature type="binding site" evidence="8">
    <location>
        <position position="403"/>
    </location>
    <ligand>
        <name>Zn(2+)</name>
        <dbReference type="ChEBI" id="CHEBI:29105"/>
        <note>catalytic</note>
    </ligand>
</feature>
<dbReference type="InterPro" id="IPR032456">
    <property type="entry name" value="Peptidase_M48_N"/>
</dbReference>
<dbReference type="STRING" id="6832.A0A553P4P9"/>
<keyword evidence="3 9" id="KW-0378">Hydrolase</keyword>
<dbReference type="GO" id="GO:0004222">
    <property type="term" value="F:metalloendopeptidase activity"/>
    <property type="evidence" value="ECO:0007669"/>
    <property type="project" value="UniProtKB-UniRule"/>
</dbReference>
<dbReference type="OMA" id="FVIEEKF"/>
<evidence type="ECO:0000259" key="12">
    <source>
        <dbReference type="Pfam" id="PF16491"/>
    </source>
</evidence>
<evidence type="ECO:0000256" key="10">
    <source>
        <dbReference type="SAM" id="MobiDB-lite"/>
    </source>
</evidence>
<evidence type="ECO:0000256" key="5">
    <source>
        <dbReference type="ARBA" id="ARBA00023049"/>
    </source>
</evidence>
<comment type="function">
    <text evidence="9">Proteolytically removes the C-terminal three residues of farnesylated proteins.</text>
</comment>
<evidence type="ECO:0000256" key="4">
    <source>
        <dbReference type="ARBA" id="ARBA00022833"/>
    </source>
</evidence>
<dbReference type="Pfam" id="PF01435">
    <property type="entry name" value="Peptidase_M48"/>
    <property type="match status" value="1"/>
</dbReference>
<keyword evidence="4 8" id="KW-0862">Zinc</keyword>
<comment type="catalytic activity">
    <reaction evidence="6 9">
        <text>Hydrolyzes the peptide bond -P2-(S-farnesyl or geranylgeranyl)C-P1'-P2'-P3'-COOH where P1' and P2' are amino acids with aliphatic side chains and P3' is any C-terminal residue.</text>
        <dbReference type="EC" id="3.4.24.84"/>
    </reaction>
</comment>
<dbReference type="OrthoDB" id="360839at2759"/>
<evidence type="ECO:0000256" key="3">
    <source>
        <dbReference type="ARBA" id="ARBA00022801"/>
    </source>
</evidence>
<feature type="binding site" evidence="8">
    <location>
        <position position="323"/>
    </location>
    <ligand>
        <name>Zn(2+)</name>
        <dbReference type="ChEBI" id="CHEBI:29105"/>
        <note>catalytic</note>
    </ligand>
</feature>
<dbReference type="CDD" id="cd07343">
    <property type="entry name" value="M48A_Zmpste24p_like"/>
    <property type="match status" value="1"/>
</dbReference>
<evidence type="ECO:0000256" key="8">
    <source>
        <dbReference type="PIRSR" id="PIRSR627057-2"/>
    </source>
</evidence>
<keyword evidence="9" id="KW-0812">Transmembrane</keyword>
<gene>
    <name evidence="13" type="ORF">TCAL_05408</name>
</gene>
<evidence type="ECO:0000313" key="13">
    <source>
        <dbReference type="EMBL" id="TRY72667.1"/>
    </source>
</evidence>
<dbReference type="GO" id="GO:0071586">
    <property type="term" value="P:CAAX-box protein processing"/>
    <property type="evidence" value="ECO:0007669"/>
    <property type="project" value="UniProtKB-UniRule"/>
</dbReference>
<evidence type="ECO:0000256" key="6">
    <source>
        <dbReference type="ARBA" id="ARBA00044456"/>
    </source>
</evidence>
<dbReference type="GO" id="GO:0046872">
    <property type="term" value="F:metal ion binding"/>
    <property type="evidence" value="ECO:0007669"/>
    <property type="project" value="UniProtKB-UniRule"/>
</dbReference>
<keyword evidence="9" id="KW-0472">Membrane</keyword>
<dbReference type="PANTHER" id="PTHR10120">
    <property type="entry name" value="CAAX PRENYL PROTEASE 1"/>
    <property type="match status" value="1"/>
</dbReference>
<feature type="transmembrane region" description="Helical" evidence="9">
    <location>
        <begin position="70"/>
        <end position="89"/>
    </location>
</feature>
<dbReference type="EMBL" id="VCGU01000008">
    <property type="protein sequence ID" value="TRY72667.1"/>
    <property type="molecule type" value="Genomic_DNA"/>
</dbReference>
<feature type="transmembrane region" description="Helical" evidence="9">
    <location>
        <begin position="158"/>
        <end position="177"/>
    </location>
</feature>
<dbReference type="Proteomes" id="UP000318571">
    <property type="component" value="Chromosome 7"/>
</dbReference>
<feature type="region of interest" description="Disordered" evidence="10">
    <location>
        <begin position="279"/>
        <end position="308"/>
    </location>
</feature>
<feature type="transmembrane region" description="Helical" evidence="9">
    <location>
        <begin position="183"/>
        <end position="203"/>
    </location>
</feature>
<evidence type="ECO:0000256" key="7">
    <source>
        <dbReference type="PIRSR" id="PIRSR627057-1"/>
    </source>
</evidence>
<protein>
    <recommendedName>
        <fullName evidence="9">CAAX prenyl protease</fullName>
        <ecNumber evidence="9">3.4.24.84</ecNumber>
    </recommendedName>
</protein>
<feature type="transmembrane region" description="Helical" evidence="9">
    <location>
        <begin position="375"/>
        <end position="395"/>
    </location>
</feature>
<comment type="subcellular location">
    <subcellularLocation>
        <location evidence="9">Endoplasmic reticulum membrane</location>
        <topology evidence="9">Multi-pass membrane protein</topology>
    </subcellularLocation>
</comment>
<feature type="binding site" evidence="8">
    <location>
        <position position="327"/>
    </location>
    <ligand>
        <name>Zn(2+)</name>
        <dbReference type="ChEBI" id="CHEBI:29105"/>
        <note>catalytic</note>
    </ligand>
</feature>
<proteinExistence type="inferred from homology"/>